<feature type="domain" description="Competence protein CoiA-like N-terminal" evidence="2">
    <location>
        <begin position="16"/>
        <end position="61"/>
    </location>
</feature>
<sequence>MLTAYNEQQILFLPYQYTREDLKKIRKEMQFYCPQCQQHVQLKIGQYNIPHFAHPANNRCDQLFSEGESKLHLAGKKQLFEWLKQWEHFVTLEPYLSNLAQRPDILVTKGQQQIAIEFQCSAISHEKWSARTAGYQQHHIQPLWLFQLPKSKHFLQGIHRITIPPIWQKTMIPTKYGLSYIMLYDAVQAQFIYVTNLLPVHGHTFIGKVQELPLQQQHFPFYEPRSITQAEFYQYWQLYKQYCSQFVYRRLAYSKAGVQDPFLRSCYELQFSLTAMPDYIGIPLKDAEVMSMFSSEWQIFYHYFCHQLQVLPHELNDDNIQLFLTTYHMEMTNQALNIIQNYRAILEKEYLKRGNIPNFYQEVYNYLQLS</sequence>
<evidence type="ECO:0000259" key="2">
    <source>
        <dbReference type="Pfam" id="PF25164"/>
    </source>
</evidence>
<keyword evidence="4" id="KW-1185">Reference proteome</keyword>
<dbReference type="Pfam" id="PF25164">
    <property type="entry name" value="CoiA_N"/>
    <property type="match status" value="1"/>
</dbReference>
<evidence type="ECO:0008006" key="5">
    <source>
        <dbReference type="Google" id="ProtNLM"/>
    </source>
</evidence>
<accession>A0ABQ5NI30</accession>
<protein>
    <recommendedName>
        <fullName evidence="5">Competence protein CoiA</fullName>
    </recommendedName>
</protein>
<gene>
    <name evidence="3" type="ORF">LYSBPC_08680</name>
</gene>
<evidence type="ECO:0000259" key="1">
    <source>
        <dbReference type="Pfam" id="PF06054"/>
    </source>
</evidence>
<organism evidence="3 4">
    <name type="scientific">Lysinibacillus piscis</name>
    <dbReference type="NCBI Taxonomy" id="2518931"/>
    <lineage>
        <taxon>Bacteria</taxon>
        <taxon>Bacillati</taxon>
        <taxon>Bacillota</taxon>
        <taxon>Bacilli</taxon>
        <taxon>Bacillales</taxon>
        <taxon>Bacillaceae</taxon>
        <taxon>Lysinibacillus</taxon>
    </lineage>
</organism>
<reference evidence="3" key="1">
    <citation type="submission" date="2022-08" db="EMBL/GenBank/DDBJ databases">
        <title>Draft genome sequence of Lysinibacillus sp. strain KH24.</title>
        <authorList>
            <person name="Kanbe H."/>
            <person name="Itoh H."/>
        </authorList>
    </citation>
    <scope>NUCLEOTIDE SEQUENCE</scope>
    <source>
        <strain evidence="3">KH24</strain>
    </source>
</reference>
<dbReference type="Proteomes" id="UP001065593">
    <property type="component" value="Unassembled WGS sequence"/>
</dbReference>
<feature type="domain" description="Competence protein CoiA nuclease-like" evidence="1">
    <location>
        <begin position="68"/>
        <end position="219"/>
    </location>
</feature>
<evidence type="ECO:0000313" key="4">
    <source>
        <dbReference type="Proteomes" id="UP001065593"/>
    </source>
</evidence>
<evidence type="ECO:0000313" key="3">
    <source>
        <dbReference type="EMBL" id="GLC87741.1"/>
    </source>
</evidence>
<name>A0ABQ5NI30_9BACI</name>
<proteinExistence type="predicted"/>
<dbReference type="InterPro" id="IPR010330">
    <property type="entry name" value="CoiA_nuc"/>
</dbReference>
<dbReference type="Pfam" id="PF06054">
    <property type="entry name" value="CoiA_nuc"/>
    <property type="match status" value="1"/>
</dbReference>
<comment type="caution">
    <text evidence="3">The sequence shown here is derived from an EMBL/GenBank/DDBJ whole genome shotgun (WGS) entry which is preliminary data.</text>
</comment>
<dbReference type="EMBL" id="BRZA01000001">
    <property type="protein sequence ID" value="GLC87741.1"/>
    <property type="molecule type" value="Genomic_DNA"/>
</dbReference>
<dbReference type="RefSeq" id="WP_264987458.1">
    <property type="nucleotide sequence ID" value="NZ_BRZA01000001.1"/>
</dbReference>
<dbReference type="InterPro" id="IPR057253">
    <property type="entry name" value="CoiA-like_N"/>
</dbReference>
<dbReference type="InterPro" id="IPR021176">
    <property type="entry name" value="Competence-induced_CoiA"/>
</dbReference>
<dbReference type="PIRSF" id="PIRSF007487">
    <property type="entry name" value="Competence-induced_CoiA_bac"/>
    <property type="match status" value="1"/>
</dbReference>